<keyword evidence="6" id="KW-0804">Transcription</keyword>
<keyword evidence="4" id="KW-0805">Transcription regulation</keyword>
<dbReference type="GO" id="GO:0000122">
    <property type="term" value="P:negative regulation of transcription by RNA polymerase II"/>
    <property type="evidence" value="ECO:0007669"/>
    <property type="project" value="TreeGrafter"/>
</dbReference>
<dbReference type="AlphaFoldDB" id="A0A5B7G3G7"/>
<evidence type="ECO:0000256" key="1">
    <source>
        <dbReference type="ARBA" id="ARBA00022723"/>
    </source>
</evidence>
<dbReference type="EMBL" id="VSRR010010393">
    <property type="protein sequence ID" value="MPC51763.1"/>
    <property type="molecule type" value="Genomic_DNA"/>
</dbReference>
<keyword evidence="7 10" id="KW-0675">Receptor</keyword>
<dbReference type="Pfam" id="PF00105">
    <property type="entry name" value="zf-C4"/>
    <property type="match status" value="1"/>
</dbReference>
<evidence type="ECO:0000256" key="3">
    <source>
        <dbReference type="ARBA" id="ARBA00022833"/>
    </source>
</evidence>
<proteinExistence type="predicted"/>
<dbReference type="InterPro" id="IPR050234">
    <property type="entry name" value="Nuclear_hormone_rcpt_NR1"/>
</dbReference>
<comment type="caution">
    <text evidence="10">The sequence shown here is derived from an EMBL/GenBank/DDBJ whole genome shotgun (WGS) entry which is preliminary data.</text>
</comment>
<dbReference type="Gene3D" id="3.30.50.10">
    <property type="entry name" value="Erythroid Transcription Factor GATA-1, subunit A"/>
    <property type="match status" value="1"/>
</dbReference>
<dbReference type="PANTHER" id="PTHR24082:SF283">
    <property type="entry name" value="NUCLEAR HORMONE RECEPTOR HR96"/>
    <property type="match status" value="1"/>
</dbReference>
<dbReference type="InterPro" id="IPR001628">
    <property type="entry name" value="Znf_hrmn_rcpt"/>
</dbReference>
<keyword evidence="8" id="KW-0539">Nucleus</keyword>
<dbReference type="GO" id="GO:0045944">
    <property type="term" value="P:positive regulation of transcription by RNA polymerase II"/>
    <property type="evidence" value="ECO:0007669"/>
    <property type="project" value="TreeGrafter"/>
</dbReference>
<evidence type="ECO:0000256" key="7">
    <source>
        <dbReference type="ARBA" id="ARBA00023170"/>
    </source>
</evidence>
<evidence type="ECO:0000313" key="10">
    <source>
        <dbReference type="EMBL" id="MPC51763.1"/>
    </source>
</evidence>
<organism evidence="10 11">
    <name type="scientific">Portunus trituberculatus</name>
    <name type="common">Swimming crab</name>
    <name type="synonym">Neptunus trituberculatus</name>
    <dbReference type="NCBI Taxonomy" id="210409"/>
    <lineage>
        <taxon>Eukaryota</taxon>
        <taxon>Metazoa</taxon>
        <taxon>Ecdysozoa</taxon>
        <taxon>Arthropoda</taxon>
        <taxon>Crustacea</taxon>
        <taxon>Multicrustacea</taxon>
        <taxon>Malacostraca</taxon>
        <taxon>Eumalacostraca</taxon>
        <taxon>Eucarida</taxon>
        <taxon>Decapoda</taxon>
        <taxon>Pleocyemata</taxon>
        <taxon>Brachyura</taxon>
        <taxon>Eubrachyura</taxon>
        <taxon>Portunoidea</taxon>
        <taxon>Portunidae</taxon>
        <taxon>Portuninae</taxon>
        <taxon>Portunus</taxon>
    </lineage>
</organism>
<dbReference type="SUPFAM" id="SSF57716">
    <property type="entry name" value="Glucocorticoid receptor-like (DNA-binding domain)"/>
    <property type="match status" value="1"/>
</dbReference>
<dbReference type="Proteomes" id="UP000324222">
    <property type="component" value="Unassembled WGS sequence"/>
</dbReference>
<sequence length="120" mass="14113">MRVLQSFLQKKCSKKQGSSKAEVPLMFCLYYVRGPEEEFRCPFQGQCRVDQVTRRFCQKCRLRKCLEIGMKKEWIMTEEEKRRKKQKIEENRARKIGVGQDDGDVQNTRSNIIIGSCTGK</sequence>
<dbReference type="GO" id="GO:0030154">
    <property type="term" value="P:cell differentiation"/>
    <property type="evidence" value="ECO:0007669"/>
    <property type="project" value="TreeGrafter"/>
</dbReference>
<gene>
    <name evidence="10" type="primary">nhr-48</name>
    <name evidence="10" type="ORF">E2C01_045616</name>
</gene>
<keyword evidence="5" id="KW-0238">DNA-binding</keyword>
<dbReference type="GO" id="GO:0004879">
    <property type="term" value="F:nuclear receptor activity"/>
    <property type="evidence" value="ECO:0007669"/>
    <property type="project" value="TreeGrafter"/>
</dbReference>
<accession>A0A5B7G3G7</accession>
<dbReference type="InterPro" id="IPR013088">
    <property type="entry name" value="Znf_NHR/GATA"/>
</dbReference>
<dbReference type="GO" id="GO:0000978">
    <property type="term" value="F:RNA polymerase II cis-regulatory region sequence-specific DNA binding"/>
    <property type="evidence" value="ECO:0007669"/>
    <property type="project" value="TreeGrafter"/>
</dbReference>
<protein>
    <submittedName>
        <fullName evidence="10">Nuclear hormone receptor family member nhr-48</fullName>
    </submittedName>
</protein>
<keyword evidence="2" id="KW-0863">Zinc-finger</keyword>
<keyword evidence="1" id="KW-0479">Metal-binding</keyword>
<evidence type="ECO:0000256" key="2">
    <source>
        <dbReference type="ARBA" id="ARBA00022771"/>
    </source>
</evidence>
<dbReference type="SMART" id="SM00399">
    <property type="entry name" value="ZnF_C4"/>
    <property type="match status" value="1"/>
</dbReference>
<evidence type="ECO:0000256" key="6">
    <source>
        <dbReference type="ARBA" id="ARBA00023163"/>
    </source>
</evidence>
<evidence type="ECO:0000256" key="4">
    <source>
        <dbReference type="ARBA" id="ARBA00023015"/>
    </source>
</evidence>
<dbReference type="GO" id="GO:0008270">
    <property type="term" value="F:zinc ion binding"/>
    <property type="evidence" value="ECO:0007669"/>
    <property type="project" value="UniProtKB-KW"/>
</dbReference>
<keyword evidence="11" id="KW-1185">Reference proteome</keyword>
<evidence type="ECO:0000256" key="8">
    <source>
        <dbReference type="ARBA" id="ARBA00023242"/>
    </source>
</evidence>
<keyword evidence="3" id="KW-0862">Zinc</keyword>
<name>A0A5B7G3G7_PORTR</name>
<dbReference type="PANTHER" id="PTHR24082">
    <property type="entry name" value="NUCLEAR HORMONE RECEPTOR"/>
    <property type="match status" value="1"/>
</dbReference>
<dbReference type="PROSITE" id="PS51030">
    <property type="entry name" value="NUCLEAR_REC_DBD_2"/>
    <property type="match status" value="1"/>
</dbReference>
<evidence type="ECO:0000256" key="5">
    <source>
        <dbReference type="ARBA" id="ARBA00023125"/>
    </source>
</evidence>
<evidence type="ECO:0000259" key="9">
    <source>
        <dbReference type="PROSITE" id="PS51030"/>
    </source>
</evidence>
<reference evidence="10 11" key="1">
    <citation type="submission" date="2019-05" db="EMBL/GenBank/DDBJ databases">
        <title>Another draft genome of Portunus trituberculatus and its Hox gene families provides insights of decapod evolution.</title>
        <authorList>
            <person name="Jeong J.-H."/>
            <person name="Song I."/>
            <person name="Kim S."/>
            <person name="Choi T."/>
            <person name="Kim D."/>
            <person name="Ryu S."/>
            <person name="Kim W."/>
        </authorList>
    </citation>
    <scope>NUCLEOTIDE SEQUENCE [LARGE SCALE GENOMIC DNA]</scope>
    <source>
        <tissue evidence="10">Muscle</tissue>
    </source>
</reference>
<evidence type="ECO:0000313" key="11">
    <source>
        <dbReference type="Proteomes" id="UP000324222"/>
    </source>
</evidence>
<feature type="domain" description="Nuclear receptor" evidence="9">
    <location>
        <begin position="1"/>
        <end position="77"/>
    </location>
</feature>